<sequence>MNNNPLLLFLLTSLAYSTRSVTARTNDNRQLLMGVSPPSVTRDHYSIMHRSKINKRIGVDGPSDDEEESYSQVELKSLVTPHGGGSNNGVIWLRNENSVVSHHKLGSAQITLRGGADESQTIGEFDIASPASFDKKKSTTASVDNLAQGFAKWYMKQMETHELRTKCISAGLLGLVGDVCAQEVGHYLTQQPILDSGGVTLPGSLGFVGFLHRLDKQRMIAMFCDGALTTGPLLHFVYAFYESILPIPEVDEGMHTNPDEKRKAVRKRFCTALIHVLFDNFIMAILYVFLMMVITAILEGKYSTIPHELRHDFYPAVQASWKASLMGLAPMQLLSFHFLPMELRVLAVNVQDVVWVTVMSYVTHRNRH</sequence>
<feature type="chain" id="PRO_5044891861" evidence="7">
    <location>
        <begin position="24"/>
        <end position="368"/>
    </location>
</feature>
<comment type="subcellular location">
    <subcellularLocation>
        <location evidence="1">Membrane</location>
        <topology evidence="1">Multi-pass membrane protein</topology>
    </subcellularLocation>
</comment>
<protein>
    <submittedName>
        <fullName evidence="8">Uncharacterized protein</fullName>
    </submittedName>
</protein>
<evidence type="ECO:0000256" key="6">
    <source>
        <dbReference type="SAM" id="Phobius"/>
    </source>
</evidence>
<keyword evidence="9" id="KW-1185">Reference proteome</keyword>
<accession>A0ABD3P6Z5</accession>
<dbReference type="PANTHER" id="PTHR11266">
    <property type="entry name" value="PEROXISOMAL MEMBRANE PROTEIN 2, PXMP2 MPV17"/>
    <property type="match status" value="1"/>
</dbReference>
<feature type="transmembrane region" description="Helical" evidence="6">
    <location>
        <begin position="272"/>
        <end position="298"/>
    </location>
</feature>
<comment type="similarity">
    <text evidence="2">Belongs to the peroxisomal membrane protein PXMP2/4 family.</text>
</comment>
<evidence type="ECO:0000256" key="4">
    <source>
        <dbReference type="ARBA" id="ARBA00022989"/>
    </source>
</evidence>
<evidence type="ECO:0000256" key="5">
    <source>
        <dbReference type="ARBA" id="ARBA00023136"/>
    </source>
</evidence>
<keyword evidence="4 6" id="KW-1133">Transmembrane helix</keyword>
<gene>
    <name evidence="8" type="ORF">HJC23_013419</name>
</gene>
<evidence type="ECO:0000256" key="3">
    <source>
        <dbReference type="ARBA" id="ARBA00022692"/>
    </source>
</evidence>
<dbReference type="EMBL" id="JABMIG020000262">
    <property type="protein sequence ID" value="KAL3783374.1"/>
    <property type="molecule type" value="Genomic_DNA"/>
</dbReference>
<evidence type="ECO:0000256" key="7">
    <source>
        <dbReference type="SAM" id="SignalP"/>
    </source>
</evidence>
<dbReference type="Proteomes" id="UP001516023">
    <property type="component" value="Unassembled WGS sequence"/>
</dbReference>
<evidence type="ECO:0000313" key="9">
    <source>
        <dbReference type="Proteomes" id="UP001516023"/>
    </source>
</evidence>
<dbReference type="GO" id="GO:0016020">
    <property type="term" value="C:membrane"/>
    <property type="evidence" value="ECO:0007669"/>
    <property type="project" value="UniProtKB-SubCell"/>
</dbReference>
<evidence type="ECO:0000256" key="2">
    <source>
        <dbReference type="ARBA" id="ARBA00006824"/>
    </source>
</evidence>
<comment type="caution">
    <text evidence="8">The sequence shown here is derived from an EMBL/GenBank/DDBJ whole genome shotgun (WGS) entry which is preliminary data.</text>
</comment>
<keyword evidence="7" id="KW-0732">Signal</keyword>
<evidence type="ECO:0000256" key="1">
    <source>
        <dbReference type="ARBA" id="ARBA00004141"/>
    </source>
</evidence>
<feature type="signal peptide" evidence="7">
    <location>
        <begin position="1"/>
        <end position="23"/>
    </location>
</feature>
<proteinExistence type="inferred from homology"/>
<dbReference type="InterPro" id="IPR007248">
    <property type="entry name" value="Mpv17_PMP22"/>
</dbReference>
<organism evidence="8 9">
    <name type="scientific">Cyclotella cryptica</name>
    <dbReference type="NCBI Taxonomy" id="29204"/>
    <lineage>
        <taxon>Eukaryota</taxon>
        <taxon>Sar</taxon>
        <taxon>Stramenopiles</taxon>
        <taxon>Ochrophyta</taxon>
        <taxon>Bacillariophyta</taxon>
        <taxon>Coscinodiscophyceae</taxon>
        <taxon>Thalassiosirophycidae</taxon>
        <taxon>Stephanodiscales</taxon>
        <taxon>Stephanodiscaceae</taxon>
        <taxon>Cyclotella</taxon>
    </lineage>
</organism>
<reference evidence="8 9" key="1">
    <citation type="journal article" date="2020" name="G3 (Bethesda)">
        <title>Improved Reference Genome for Cyclotella cryptica CCMP332, a Model for Cell Wall Morphogenesis, Salinity Adaptation, and Lipid Production in Diatoms (Bacillariophyta).</title>
        <authorList>
            <person name="Roberts W.R."/>
            <person name="Downey K.M."/>
            <person name="Ruck E.C."/>
            <person name="Traller J.C."/>
            <person name="Alverson A.J."/>
        </authorList>
    </citation>
    <scope>NUCLEOTIDE SEQUENCE [LARGE SCALE GENOMIC DNA]</scope>
    <source>
        <strain evidence="8 9">CCMP332</strain>
    </source>
</reference>
<keyword evidence="3 6" id="KW-0812">Transmembrane</keyword>
<dbReference type="PANTHER" id="PTHR11266:SF80">
    <property type="entry name" value="PEROXISOMAL MEMBRANE PROTEIN 2"/>
    <property type="match status" value="1"/>
</dbReference>
<evidence type="ECO:0000313" key="8">
    <source>
        <dbReference type="EMBL" id="KAL3783374.1"/>
    </source>
</evidence>
<name>A0ABD3P6Z5_9STRA</name>
<keyword evidence="5 6" id="KW-0472">Membrane</keyword>
<dbReference type="AlphaFoldDB" id="A0ABD3P6Z5"/>
<dbReference type="Pfam" id="PF04117">
    <property type="entry name" value="Mpv17_PMP22"/>
    <property type="match status" value="1"/>
</dbReference>